<gene>
    <name evidence="7" type="ORF">SAMN04488063_1455</name>
</gene>
<dbReference type="AlphaFoldDB" id="A0A1I2PC07"/>
<dbReference type="Gene3D" id="1.20.1420.30">
    <property type="entry name" value="NCX, central ion-binding region"/>
    <property type="match status" value="1"/>
</dbReference>
<dbReference type="Proteomes" id="UP000198876">
    <property type="component" value="Unassembled WGS sequence"/>
</dbReference>
<dbReference type="InterPro" id="IPR004481">
    <property type="entry name" value="K/Na/Ca-exchanger"/>
</dbReference>
<evidence type="ECO:0000256" key="5">
    <source>
        <dbReference type="SAM" id="Phobius"/>
    </source>
</evidence>
<feature type="transmembrane region" description="Helical" evidence="5">
    <location>
        <begin position="48"/>
        <end position="67"/>
    </location>
</feature>
<dbReference type="GO" id="GO:0006874">
    <property type="term" value="P:intracellular calcium ion homeostasis"/>
    <property type="evidence" value="ECO:0007669"/>
    <property type="project" value="TreeGrafter"/>
</dbReference>
<evidence type="ECO:0000259" key="6">
    <source>
        <dbReference type="Pfam" id="PF01699"/>
    </source>
</evidence>
<dbReference type="GO" id="GO:0008273">
    <property type="term" value="F:calcium, potassium:sodium antiporter activity"/>
    <property type="evidence" value="ECO:0007669"/>
    <property type="project" value="TreeGrafter"/>
</dbReference>
<proteinExistence type="predicted"/>
<feature type="transmembrane region" description="Helical" evidence="5">
    <location>
        <begin position="293"/>
        <end position="314"/>
    </location>
</feature>
<feature type="transmembrane region" description="Helical" evidence="5">
    <location>
        <begin position="187"/>
        <end position="207"/>
    </location>
</feature>
<dbReference type="PANTHER" id="PTHR10846">
    <property type="entry name" value="SODIUM/POTASSIUM/CALCIUM EXCHANGER"/>
    <property type="match status" value="1"/>
</dbReference>
<dbReference type="OrthoDB" id="204563at2157"/>
<evidence type="ECO:0000256" key="4">
    <source>
        <dbReference type="ARBA" id="ARBA00023136"/>
    </source>
</evidence>
<accession>A0A1I2PC07</accession>
<dbReference type="PANTHER" id="PTHR10846:SF8">
    <property type="entry name" value="INNER MEMBRANE PROTEIN YRBG"/>
    <property type="match status" value="1"/>
</dbReference>
<dbReference type="Pfam" id="PF01699">
    <property type="entry name" value="Na_Ca_ex"/>
    <property type="match status" value="2"/>
</dbReference>
<evidence type="ECO:0000256" key="1">
    <source>
        <dbReference type="ARBA" id="ARBA00004141"/>
    </source>
</evidence>
<feature type="domain" description="Sodium/calcium exchanger membrane region" evidence="6">
    <location>
        <begin position="228"/>
        <end position="369"/>
    </location>
</feature>
<feature type="transmembrane region" description="Helical" evidence="5">
    <location>
        <begin position="160"/>
        <end position="181"/>
    </location>
</feature>
<protein>
    <submittedName>
        <fullName evidence="7">Cation:H+ antiporter</fullName>
    </submittedName>
</protein>
<feature type="domain" description="Sodium/calcium exchanger membrane region" evidence="6">
    <location>
        <begin position="56"/>
        <end position="209"/>
    </location>
</feature>
<comment type="subcellular location">
    <subcellularLocation>
        <location evidence="1">Membrane</location>
        <topology evidence="1">Multi-pass membrane protein</topology>
    </subcellularLocation>
</comment>
<feature type="transmembrane region" description="Helical" evidence="5">
    <location>
        <begin position="261"/>
        <end position="281"/>
    </location>
</feature>
<feature type="transmembrane region" description="Helical" evidence="5">
    <location>
        <begin position="228"/>
        <end position="249"/>
    </location>
</feature>
<dbReference type="GO" id="GO:0005886">
    <property type="term" value="C:plasma membrane"/>
    <property type="evidence" value="ECO:0007669"/>
    <property type="project" value="TreeGrafter"/>
</dbReference>
<evidence type="ECO:0000256" key="2">
    <source>
        <dbReference type="ARBA" id="ARBA00022692"/>
    </source>
</evidence>
<sequence>MGLVFSRRLKTLLTDFGAFADAATGRPSGVSATPERGTYFTPCEHYSLVNALLGYLLLAVASTGVIWKGSELLERAAERLSKHYGLPVAVHGAVVVAIGSSFPELSSVVLSTLIHGEFSLGVGAIVGSAIFNLLVIPAAAALASEQLETTRDIVHKDAQFYIISVLVLFITFALGATYVPGGTNAEAILTPTLVLMPLATYAIYVFLQYQDTRDHAAKPIEVNVPRELGTLAVSLLLITIGVEGIVRAALGFGEIFGTPSFLWGLTVIAAATSLPDAFVSVRAARVDDSVTSLTNVLGSNTFNLLVAIPVGVLISGPTTVSFLAAVPMMGFLAFATLVFVIVTRTHLELTDPEAYGLLALYLLFLAWMTLETFGVVETVRGI</sequence>
<dbReference type="EMBL" id="FOOQ01000001">
    <property type="protein sequence ID" value="SFG11196.1"/>
    <property type="molecule type" value="Genomic_DNA"/>
</dbReference>
<keyword evidence="3 5" id="KW-1133">Transmembrane helix</keyword>
<feature type="transmembrane region" description="Helical" evidence="5">
    <location>
        <begin position="354"/>
        <end position="376"/>
    </location>
</feature>
<dbReference type="InterPro" id="IPR004837">
    <property type="entry name" value="NaCa_Exmemb"/>
</dbReference>
<evidence type="ECO:0000313" key="7">
    <source>
        <dbReference type="EMBL" id="SFG11196.1"/>
    </source>
</evidence>
<keyword evidence="4 5" id="KW-0472">Membrane</keyword>
<dbReference type="STRING" id="553467.SAMN04488063_1455"/>
<feature type="transmembrane region" description="Helical" evidence="5">
    <location>
        <begin position="120"/>
        <end position="140"/>
    </location>
</feature>
<organism evidence="7 8">
    <name type="scientific">Halopelagius inordinatus</name>
    <dbReference type="NCBI Taxonomy" id="553467"/>
    <lineage>
        <taxon>Archaea</taxon>
        <taxon>Methanobacteriati</taxon>
        <taxon>Methanobacteriota</taxon>
        <taxon>Stenosarchaea group</taxon>
        <taxon>Halobacteria</taxon>
        <taxon>Halobacteriales</taxon>
        <taxon>Haloferacaceae</taxon>
    </lineage>
</organism>
<keyword evidence="8" id="KW-1185">Reference proteome</keyword>
<keyword evidence="2 5" id="KW-0812">Transmembrane</keyword>
<feature type="transmembrane region" description="Helical" evidence="5">
    <location>
        <begin position="320"/>
        <end position="342"/>
    </location>
</feature>
<dbReference type="InterPro" id="IPR044880">
    <property type="entry name" value="NCX_ion-bd_dom_sf"/>
</dbReference>
<reference evidence="8" key="1">
    <citation type="submission" date="2016-10" db="EMBL/GenBank/DDBJ databases">
        <authorList>
            <person name="Varghese N."/>
            <person name="Submissions S."/>
        </authorList>
    </citation>
    <scope>NUCLEOTIDE SEQUENCE [LARGE SCALE GENOMIC DNA]</scope>
    <source>
        <strain evidence="8">CGMCC 1.7739</strain>
    </source>
</reference>
<name>A0A1I2PC07_9EURY</name>
<dbReference type="GO" id="GO:0005262">
    <property type="term" value="F:calcium channel activity"/>
    <property type="evidence" value="ECO:0007669"/>
    <property type="project" value="TreeGrafter"/>
</dbReference>
<evidence type="ECO:0000256" key="3">
    <source>
        <dbReference type="ARBA" id="ARBA00022989"/>
    </source>
</evidence>
<evidence type="ECO:0000313" key="8">
    <source>
        <dbReference type="Proteomes" id="UP000198876"/>
    </source>
</evidence>